<reference evidence="1" key="1">
    <citation type="submission" date="2009-06" db="EMBL/GenBank/DDBJ databases">
        <title>Complete sequence plasmid 1 of Ralstonia pickettii 12D.</title>
        <authorList>
            <consortium name="US DOE Joint Genome Institute"/>
            <person name="Lucas S."/>
            <person name="Copeland A."/>
            <person name="Lapidus A."/>
            <person name="Glavina del Rio T."/>
            <person name="Dalin E."/>
            <person name="Tice H."/>
            <person name="Bruce D."/>
            <person name="Goodwin L."/>
            <person name="Pitluck S."/>
            <person name="Sims D."/>
            <person name="Meincke L."/>
            <person name="Brettin T."/>
            <person name="Detter J.C."/>
            <person name="Han C."/>
            <person name="Larimer F."/>
            <person name="Land M."/>
            <person name="Hauser L."/>
            <person name="Kyrpides N."/>
            <person name="Ovchinnikova G."/>
            <person name="Marsh T."/>
            <person name="Richardson P."/>
        </authorList>
    </citation>
    <scope>NUCLEOTIDE SEQUENCE [LARGE SCALE GENOMIC DNA]</scope>
    <source>
        <plasmid evidence="1">12D</plasmid>
        <plasmid evidence="1">pRp12D01</plasmid>
    </source>
</reference>
<gene>
    <name evidence="1" type="ordered locus">Rpic12D_4925</name>
</gene>
<accession>C6BPN5</accession>
<dbReference type="EMBL" id="CP001646">
    <property type="protein sequence ID" value="ACS66159.1"/>
    <property type="molecule type" value="Genomic_DNA"/>
</dbReference>
<keyword evidence="1" id="KW-0614">Plasmid</keyword>
<organism evidence="1">
    <name type="scientific">Ralstonia pickettii (strain 12D)</name>
    <dbReference type="NCBI Taxonomy" id="428406"/>
    <lineage>
        <taxon>Bacteria</taxon>
        <taxon>Pseudomonadati</taxon>
        <taxon>Pseudomonadota</taxon>
        <taxon>Betaproteobacteria</taxon>
        <taxon>Burkholderiales</taxon>
        <taxon>Burkholderiaceae</taxon>
        <taxon>Ralstonia</taxon>
    </lineage>
</organism>
<name>C6BPN5_RALP1</name>
<evidence type="ECO:0000313" key="1">
    <source>
        <dbReference type="EMBL" id="ACS66159.1"/>
    </source>
</evidence>
<protein>
    <submittedName>
        <fullName evidence="1">Uncharacterized protein</fullName>
    </submittedName>
</protein>
<geneLocation type="plasmid" evidence="1">
    <name>pRp12D01</name>
</geneLocation>
<dbReference type="HOGENOM" id="CLU_075253_0_0_4"/>
<sequence>MRREYDVHTDIIETIVSSAPVMNGHAALLAAFASRTEYRGLRYVTSRDHWCAQPAQILDGDGTVVATDYREWVQQQLEEFGGDVPSICRAHEEKGYLLAEVQPVLHYFVQDRGGEQANVVQFEIWQDQLFVERELFAEASWRGWGKEATVRELQDGRPGLGYEKTLERRNFGEPTYRLGQGIDIAVFTSLVETLFVDRHRRDGDQMVHEINFETNQVSVKAMRELTPGYDKQQSSESRFFRDWTESSAGATGERICTRWAFQTSDWTDPRGGRCVSFIPVWGHNHSVSALEDCEPLDPYLLFGRLRQFDKEIGIPFAWYFYALHGNLVRSRHIEKVLEAAARGQIVLPENDYQVLRRWHDAPYGF</sequence>
<dbReference type="AlphaFoldDB" id="C6BPN5"/>
<proteinExistence type="predicted"/>
<dbReference type="KEGG" id="rpf:Rpic12D_4925"/>